<dbReference type="RefSeq" id="WP_144203039.1">
    <property type="nucleotide sequence ID" value="NZ_VCIZ01000025.1"/>
</dbReference>
<dbReference type="Gene3D" id="3.30.420.10">
    <property type="entry name" value="Ribonuclease H-like superfamily/Ribonuclease H"/>
    <property type="match status" value="1"/>
</dbReference>
<name>A0ABY3EFA5_9BURK</name>
<gene>
    <name evidence="2" type="ORF">FGG12_27340</name>
</gene>
<sequence>MADEKMTVFDTPESDDIAYRPYNRGALLRMAEKGRKYSYWRYLGYWEESDEIFMLKVIPGERPKTSKLPRSWRRFELQGRFGVDVIEVPDIVRPKYMDVPLGTLTHDEAQKIRRQIVTRLAPIRHLVSKKNFMAVVADSDTRTALVKAAVEQSGMDESTLRKRLTAYWWYGCNRSGMMPLKRGGEGKKRRKFGGKKTGPKPAGYLDSGAAIDLGVQMNPLLYARMARAVQAYVIDKDMSYDEAYDEYLNNDCFATTTVNGEAVEAPWDRRRAGSLYQFRRVCQEVLQDIRNRKAKVGKEDADNDFTPRRGHATDLLDHSKQILVLDGVTLPVYLIRDAISCIPMGLANGLAGVCLASGALAAMHVWPNAESGDAYRYCIFNAMSDKKKIAEENGLVSTDGLPRGYWDAILVDGGPAMSESMLETVVKSLGMSRERVRGYTGKAKGTIESFNAYLKKELDKYPGSYTRKIRTRDKQKRKDAADKALLTLAELRQCVWLAIDKLNMESEALEYYTTEMRNATKPEVLPVRADMMRYIQRIRRGDAAPDWSEDELLLRVLPFTLRANREGFIHIGTATYTSENLKKSWKPKVGRNNHKHNPKVWVCQLPGTTSFLVWRKNDGSIEYLHISERDANRYGNMTPQEQKLVARPTDLGKAAKSRKRTNPNRRVRNDVYKRIEAQAKRRIGDSVPMMATMGIAENKRQAIVESDKELGKQLLGVLAQNQSLPAVSVDKLMEPIVVQVYDEHEDNTDLFEANFRA</sequence>
<evidence type="ECO:0008006" key="4">
    <source>
        <dbReference type="Google" id="ProtNLM"/>
    </source>
</evidence>
<evidence type="ECO:0000313" key="2">
    <source>
        <dbReference type="EMBL" id="TSP09551.1"/>
    </source>
</evidence>
<accession>A0ABY3EFA5</accession>
<feature type="compositionally biased region" description="Basic residues" evidence="1">
    <location>
        <begin position="187"/>
        <end position="198"/>
    </location>
</feature>
<protein>
    <recommendedName>
        <fullName evidence="4">Integrase catalytic domain-containing protein</fullName>
    </recommendedName>
</protein>
<dbReference type="InterPro" id="IPR036397">
    <property type="entry name" value="RNaseH_sf"/>
</dbReference>
<proteinExistence type="predicted"/>
<evidence type="ECO:0000256" key="1">
    <source>
        <dbReference type="SAM" id="MobiDB-lite"/>
    </source>
</evidence>
<organism evidence="2 3">
    <name type="scientific">Cupriavidus campinensis</name>
    <dbReference type="NCBI Taxonomy" id="151783"/>
    <lineage>
        <taxon>Bacteria</taxon>
        <taxon>Pseudomonadati</taxon>
        <taxon>Pseudomonadota</taxon>
        <taxon>Betaproteobacteria</taxon>
        <taxon>Burkholderiales</taxon>
        <taxon>Burkholderiaceae</taxon>
        <taxon>Cupriavidus</taxon>
    </lineage>
</organism>
<reference evidence="2 3" key="1">
    <citation type="submission" date="2019-05" db="EMBL/GenBank/DDBJ databases">
        <title>Whole genome sequence analysis of Cupriavidus campinensis S14E4C strain.</title>
        <authorList>
            <person name="Abbaszade G."/>
            <person name="Szabo A."/>
            <person name="Toumi M."/>
            <person name="Toth E."/>
        </authorList>
    </citation>
    <scope>NUCLEOTIDE SEQUENCE [LARGE SCALE GENOMIC DNA]</scope>
    <source>
        <strain evidence="2 3">S14E4C</strain>
    </source>
</reference>
<feature type="region of interest" description="Disordered" evidence="1">
    <location>
        <begin position="180"/>
        <end position="199"/>
    </location>
</feature>
<keyword evidence="3" id="KW-1185">Reference proteome</keyword>
<comment type="caution">
    <text evidence="2">The sequence shown here is derived from an EMBL/GenBank/DDBJ whole genome shotgun (WGS) entry which is preliminary data.</text>
</comment>
<dbReference type="EMBL" id="VCIZ01000025">
    <property type="protein sequence ID" value="TSP09551.1"/>
    <property type="molecule type" value="Genomic_DNA"/>
</dbReference>
<dbReference type="Proteomes" id="UP000318943">
    <property type="component" value="Unassembled WGS sequence"/>
</dbReference>
<evidence type="ECO:0000313" key="3">
    <source>
        <dbReference type="Proteomes" id="UP000318943"/>
    </source>
</evidence>